<dbReference type="SMART" id="SM00320">
    <property type="entry name" value="WD40"/>
    <property type="match status" value="5"/>
</dbReference>
<keyword evidence="2" id="KW-0677">Repeat</keyword>
<dbReference type="Gene3D" id="2.130.10.10">
    <property type="entry name" value="YVTN repeat-like/Quinoprotein amine dehydrogenase"/>
    <property type="match status" value="1"/>
</dbReference>
<dbReference type="EMBL" id="LJSK01000200">
    <property type="protein sequence ID" value="KPI85244.1"/>
    <property type="molecule type" value="Genomic_DNA"/>
</dbReference>
<dbReference type="GO" id="GO:0005840">
    <property type="term" value="C:ribosome"/>
    <property type="evidence" value="ECO:0007669"/>
    <property type="project" value="UniProtKB-KW"/>
</dbReference>
<dbReference type="InterPro" id="IPR019775">
    <property type="entry name" value="WD40_repeat_CS"/>
</dbReference>
<dbReference type="PROSITE" id="PS00678">
    <property type="entry name" value="WD_REPEATS_1"/>
    <property type="match status" value="1"/>
</dbReference>
<dbReference type="OrthoDB" id="5580488at2759"/>
<sequence length="685" mass="72558">MPIGIGSSPVPSQHSRAHGPLAGAVYADTKCFHAKSAVVAIAASYNSTIWLAMHDGRVEVRDAHTGQALHEFGFSQPRRQKTKVWSLLSVYDVINKEPQIWMGLSSGAIEVYTETFQLRLHLIKHLSGIYCLAQYRGAVVYAGSSDFTITQWRAHDGQLLRVLTGHSNYVRCLYAEGNALVSGSDDNTIRVWDVASGACLQQYSHLHRESGGVSALCRVGTAMWSGDHSGVIAVWRVKDGVAMLVCRQVTSRVTCLRKVGSRVYAGCAEGRVYVFSASDCTVVSRIDDHLGSGVSSITCAVEVDRYFVWSSSADNTVRCWHHDEHHPMTSDREGFLDMRWYYTTQRPYLQANEELLEQQREASELVVLSSGSDEAVRAILDSCSEGRGTAAALYWLQDSKLKLAHKNCNSAEEETRAIEAAVGRKKQALNLLKDQLAKLTEALQTARSKQPVPAQPAPTVTVAGAPSVLPAVPPSLPTVTAVPLPGGAGTTTTATSTALPVTTQQMPLPPGTTPLPPPAGAAVSLPQPSFSLISVSTMIPPPPPQAVAATPAPPPPPPPAVVPAPPPPTAGVPVSERQGSLPTRVITEAHVTHSRSFEPVLEAMPPPPLAATGGPKKTLAALLGLGGGATALPLSSASPSASLVTVPPPPPPPTVAVPPRPGNVKTPPDTPIPKSAAPPARRMSF</sequence>
<keyword evidence="5" id="KW-0175">Coiled coil</keyword>
<feature type="region of interest" description="Disordered" evidence="6">
    <location>
        <begin position="633"/>
        <end position="685"/>
    </location>
</feature>
<dbReference type="PROSITE" id="PS50082">
    <property type="entry name" value="WD_REPEATS_2"/>
    <property type="match status" value="1"/>
</dbReference>
<feature type="compositionally biased region" description="Pro residues" evidence="6">
    <location>
        <begin position="646"/>
        <end position="661"/>
    </location>
</feature>
<keyword evidence="8" id="KW-1185">Reference proteome</keyword>
<feature type="repeat" description="WD" evidence="4">
    <location>
        <begin position="163"/>
        <end position="202"/>
    </location>
</feature>
<dbReference type="OMA" id="FTITQWR"/>
<dbReference type="SUPFAM" id="SSF50978">
    <property type="entry name" value="WD40 repeat-like"/>
    <property type="match status" value="1"/>
</dbReference>
<dbReference type="InterPro" id="IPR001680">
    <property type="entry name" value="WD40_rpt"/>
</dbReference>
<accession>A0A0N1I367</accession>
<organism evidence="7 8">
    <name type="scientific">Leptomonas seymouri</name>
    <dbReference type="NCBI Taxonomy" id="5684"/>
    <lineage>
        <taxon>Eukaryota</taxon>
        <taxon>Discoba</taxon>
        <taxon>Euglenozoa</taxon>
        <taxon>Kinetoplastea</taxon>
        <taxon>Metakinetoplastina</taxon>
        <taxon>Trypanosomatida</taxon>
        <taxon>Trypanosomatidae</taxon>
        <taxon>Leishmaniinae</taxon>
        <taxon>Leptomonas</taxon>
    </lineage>
</organism>
<dbReference type="PROSITE" id="PS50294">
    <property type="entry name" value="WD_REPEATS_REGION"/>
    <property type="match status" value="1"/>
</dbReference>
<proteinExistence type="predicted"/>
<gene>
    <name evidence="7" type="ORF">ABL78_5697</name>
</gene>
<feature type="compositionally biased region" description="Pro residues" evidence="6">
    <location>
        <begin position="543"/>
        <end position="570"/>
    </location>
</feature>
<protein>
    <submittedName>
        <fullName evidence="7">Uncharacterized protein</fullName>
    </submittedName>
</protein>
<dbReference type="Pfam" id="PF00400">
    <property type="entry name" value="WD40"/>
    <property type="match status" value="1"/>
</dbReference>
<dbReference type="PANTHER" id="PTHR44489">
    <property type="match status" value="1"/>
</dbReference>
<keyword evidence="1 4" id="KW-0853">WD repeat</keyword>
<evidence type="ECO:0000313" key="8">
    <source>
        <dbReference type="Proteomes" id="UP000038009"/>
    </source>
</evidence>
<dbReference type="Proteomes" id="UP000038009">
    <property type="component" value="Unassembled WGS sequence"/>
</dbReference>
<dbReference type="InterPro" id="IPR044715">
    <property type="entry name" value="WDR86-like"/>
</dbReference>
<keyword evidence="3" id="KW-0687">Ribonucleoprotein</keyword>
<feature type="coiled-coil region" evidence="5">
    <location>
        <begin position="422"/>
        <end position="449"/>
    </location>
</feature>
<comment type="caution">
    <text evidence="7">The sequence shown here is derived from an EMBL/GenBank/DDBJ whole genome shotgun (WGS) entry which is preliminary data.</text>
</comment>
<feature type="compositionally biased region" description="Low complexity" evidence="6">
    <location>
        <begin position="633"/>
        <end position="645"/>
    </location>
</feature>
<evidence type="ECO:0000256" key="5">
    <source>
        <dbReference type="SAM" id="Coils"/>
    </source>
</evidence>
<reference evidence="7 8" key="1">
    <citation type="journal article" date="2015" name="PLoS Pathog.">
        <title>Leptomonas seymouri: Adaptations to the Dixenous Life Cycle Analyzed by Genome Sequencing, Transcriptome Profiling and Co-infection with Leishmania donovani.</title>
        <authorList>
            <person name="Kraeva N."/>
            <person name="Butenko A."/>
            <person name="Hlavacova J."/>
            <person name="Kostygov A."/>
            <person name="Myskova J."/>
            <person name="Grybchuk D."/>
            <person name="Lestinova T."/>
            <person name="Votypka J."/>
            <person name="Volf P."/>
            <person name="Opperdoes F."/>
            <person name="Flegontov P."/>
            <person name="Lukes J."/>
            <person name="Yurchenko V."/>
        </authorList>
    </citation>
    <scope>NUCLEOTIDE SEQUENCE [LARGE SCALE GENOMIC DNA]</scope>
    <source>
        <strain evidence="7 8">ATCC 30220</strain>
    </source>
</reference>
<dbReference type="VEuPathDB" id="TriTrypDB:Lsey_0200_0090"/>
<evidence type="ECO:0000256" key="3">
    <source>
        <dbReference type="ARBA" id="ARBA00022980"/>
    </source>
</evidence>
<evidence type="ECO:0000256" key="4">
    <source>
        <dbReference type="PROSITE-ProRule" id="PRU00221"/>
    </source>
</evidence>
<dbReference type="InterPro" id="IPR015943">
    <property type="entry name" value="WD40/YVTN_repeat-like_dom_sf"/>
</dbReference>
<feature type="region of interest" description="Disordered" evidence="6">
    <location>
        <begin position="543"/>
        <end position="583"/>
    </location>
</feature>
<evidence type="ECO:0000313" key="7">
    <source>
        <dbReference type="EMBL" id="KPI85244.1"/>
    </source>
</evidence>
<name>A0A0N1I367_LEPSE</name>
<dbReference type="PANTHER" id="PTHR44489:SF11">
    <property type="entry name" value="WD REPEAT DOMAIN 86"/>
    <property type="match status" value="1"/>
</dbReference>
<dbReference type="AlphaFoldDB" id="A0A0N1I367"/>
<evidence type="ECO:0000256" key="1">
    <source>
        <dbReference type="ARBA" id="ARBA00022574"/>
    </source>
</evidence>
<evidence type="ECO:0000256" key="6">
    <source>
        <dbReference type="SAM" id="MobiDB-lite"/>
    </source>
</evidence>
<evidence type="ECO:0000256" key="2">
    <source>
        <dbReference type="ARBA" id="ARBA00022737"/>
    </source>
</evidence>
<keyword evidence="3" id="KW-0689">Ribosomal protein</keyword>
<dbReference type="InterPro" id="IPR036322">
    <property type="entry name" value="WD40_repeat_dom_sf"/>
</dbReference>